<dbReference type="AlphaFoldDB" id="A0AAX6MGU1"/>
<dbReference type="Pfam" id="PF12796">
    <property type="entry name" value="Ank_2"/>
    <property type="match status" value="1"/>
</dbReference>
<evidence type="ECO:0008006" key="5">
    <source>
        <dbReference type="Google" id="ProtNLM"/>
    </source>
</evidence>
<dbReference type="PANTHER" id="PTHR24126:SF14">
    <property type="entry name" value="ANK_REP_REGION DOMAIN-CONTAINING PROTEIN"/>
    <property type="match status" value="1"/>
</dbReference>
<dbReference type="SUPFAM" id="SSF48403">
    <property type="entry name" value="Ankyrin repeat"/>
    <property type="match status" value="1"/>
</dbReference>
<gene>
    <name evidence="3" type="ORF">Daesc_006160</name>
</gene>
<organism evidence="3 4">
    <name type="scientific">Daldinia eschscholtzii</name>
    <dbReference type="NCBI Taxonomy" id="292717"/>
    <lineage>
        <taxon>Eukaryota</taxon>
        <taxon>Fungi</taxon>
        <taxon>Dikarya</taxon>
        <taxon>Ascomycota</taxon>
        <taxon>Pezizomycotina</taxon>
        <taxon>Sordariomycetes</taxon>
        <taxon>Xylariomycetidae</taxon>
        <taxon>Xylariales</taxon>
        <taxon>Hypoxylaceae</taxon>
        <taxon>Daldinia</taxon>
    </lineage>
</organism>
<reference evidence="3 4" key="1">
    <citation type="journal article" date="2024" name="Front Chem Biol">
        <title>Unveiling the potential of Daldinia eschscholtzii MFLUCC 19-0629 through bioactivity and bioinformatics studies for enhanced sustainable agriculture production.</title>
        <authorList>
            <person name="Brooks S."/>
            <person name="Weaver J.A."/>
            <person name="Klomchit A."/>
            <person name="Alharthi S.A."/>
            <person name="Onlamun T."/>
            <person name="Nurani R."/>
            <person name="Vong T.K."/>
            <person name="Alberti F."/>
            <person name="Greco C."/>
        </authorList>
    </citation>
    <scope>NUCLEOTIDE SEQUENCE [LARGE SCALE GENOMIC DNA]</scope>
    <source>
        <strain evidence="3">MFLUCC 19-0629</strain>
    </source>
</reference>
<dbReference type="Proteomes" id="UP001369815">
    <property type="component" value="Unassembled WGS sequence"/>
</dbReference>
<name>A0AAX6MGU1_9PEZI</name>
<dbReference type="EMBL" id="JBANMG010000006">
    <property type="protein sequence ID" value="KAK6951637.1"/>
    <property type="molecule type" value="Genomic_DNA"/>
</dbReference>
<keyword evidence="2" id="KW-0040">ANK repeat</keyword>
<dbReference type="InterPro" id="IPR036770">
    <property type="entry name" value="Ankyrin_rpt-contain_sf"/>
</dbReference>
<keyword evidence="1" id="KW-0677">Repeat</keyword>
<proteinExistence type="predicted"/>
<comment type="caution">
    <text evidence="3">The sequence shown here is derived from an EMBL/GenBank/DDBJ whole genome shotgun (WGS) entry which is preliminary data.</text>
</comment>
<evidence type="ECO:0000256" key="2">
    <source>
        <dbReference type="ARBA" id="ARBA00023043"/>
    </source>
</evidence>
<dbReference type="SMART" id="SM00248">
    <property type="entry name" value="ANK"/>
    <property type="match status" value="8"/>
</dbReference>
<evidence type="ECO:0000313" key="3">
    <source>
        <dbReference type="EMBL" id="KAK6951637.1"/>
    </source>
</evidence>
<sequence length="694" mass="78914">MAKLTDLPVELLQMIAAAKEAFSDILETNDLANLSLVSRWSHYAFNRVLYIDKDKIRLNQAIYYAVITGNTDTLKVAASFGIDLVLSSEVLETACRNGRREVVLWLLERDTPIRLELSSSDRDYYAESFTTRGRYTRDRITAGCPALLYAICRNMEDIVLRLLSLGANPNFAIKTDDNLRSALHYAACRNMIRVVEYLVQQSGIPIDTLDFEDYSPLRLMMRFSRAPDRDIGMVKKLIELGANVNIEAGGELPLTSALRRGRFHQARALLDAGSKIKPDDPQPDVLSPLHALIYVRYNSKLAARSPMQWSILRRLIKAGADLRERDASGRTPLEESILNGSPEMTSHLLTMMVKKYGRNSVDYQDLLNFIVEKTESTRFFLEKAVVILKHGGRMDTPLRDGKTFLLWVLKRGDYSQVEWMMKIATKSMLNHEYLDGLLQDIIADPEYMNINGDKLRVLVESGAKLKTGTDLTSSVFAKLRSKTRTDPRHLAVLINVGVPKKKRPGLVTTALKIRQCDSTIEAVLGCVETRLWHRYPGWLELAVKGRSYFTLEKLLDGIGKVNQDSLQALLSKVMQSKESVNFKYDMVSLLVRYGANPFPQKGRCVCHHENHVADASDGETFSAFEWALHKFYLDYVRGIWENTAPEMRPNPKTFFECIPRIPIDLNRKLIKEWLENLIKNDQVAKVEDTSEEIQ</sequence>
<accession>A0AAX6MGU1</accession>
<dbReference type="Gene3D" id="1.25.40.20">
    <property type="entry name" value="Ankyrin repeat-containing domain"/>
    <property type="match status" value="2"/>
</dbReference>
<dbReference type="InterPro" id="IPR002110">
    <property type="entry name" value="Ankyrin_rpt"/>
</dbReference>
<evidence type="ECO:0000256" key="1">
    <source>
        <dbReference type="ARBA" id="ARBA00022737"/>
    </source>
</evidence>
<dbReference type="PANTHER" id="PTHR24126">
    <property type="entry name" value="ANKYRIN REPEAT, PH AND SEC7 DOMAIN CONTAINING PROTEIN SECG-RELATED"/>
    <property type="match status" value="1"/>
</dbReference>
<evidence type="ECO:0000313" key="4">
    <source>
        <dbReference type="Proteomes" id="UP001369815"/>
    </source>
</evidence>
<keyword evidence="4" id="KW-1185">Reference proteome</keyword>
<protein>
    <recommendedName>
        <fullName evidence="5">Ankyrin</fullName>
    </recommendedName>
</protein>